<evidence type="ECO:0000313" key="2">
    <source>
        <dbReference type="EMBL" id="MCQ8278806.1"/>
    </source>
</evidence>
<dbReference type="PANTHER" id="PTHR34595:SF7">
    <property type="entry name" value="SLL1039 PROTEIN"/>
    <property type="match status" value="1"/>
</dbReference>
<comment type="caution">
    <text evidence="2">The sequence shown here is derived from an EMBL/GenBank/DDBJ whole genome shotgun (WGS) entry which is preliminary data.</text>
</comment>
<reference evidence="2 3" key="1">
    <citation type="submission" date="2022-06" db="EMBL/GenBank/DDBJ databases">
        <title>Endosaccharibacter gen. nov., sp. nov., endophytic bacteria isolated from sugarcane.</title>
        <authorList>
            <person name="Pitiwittayakul N."/>
            <person name="Yukphan P."/>
            <person name="Charoenyingcharoen P."/>
            <person name="Tanasupawat S."/>
        </authorList>
    </citation>
    <scope>NUCLEOTIDE SEQUENCE [LARGE SCALE GENOMIC DNA]</scope>
    <source>
        <strain evidence="2 3">KSS8</strain>
    </source>
</reference>
<name>A0ABT1W9M6_9PROT</name>
<evidence type="ECO:0000313" key="3">
    <source>
        <dbReference type="Proteomes" id="UP001524587"/>
    </source>
</evidence>
<organism evidence="2 3">
    <name type="scientific">Endosaccharibacter trunci</name>
    <dbReference type="NCBI Taxonomy" id="2812733"/>
    <lineage>
        <taxon>Bacteria</taxon>
        <taxon>Pseudomonadati</taxon>
        <taxon>Pseudomonadota</taxon>
        <taxon>Alphaproteobacteria</taxon>
        <taxon>Acetobacterales</taxon>
        <taxon>Acetobacteraceae</taxon>
        <taxon>Endosaccharibacter</taxon>
    </lineage>
</organism>
<evidence type="ECO:0000259" key="1">
    <source>
        <dbReference type="Pfam" id="PF04168"/>
    </source>
</evidence>
<dbReference type="InterPro" id="IPR007296">
    <property type="entry name" value="DUF403"/>
</dbReference>
<feature type="domain" description="DUF403" evidence="1">
    <location>
        <begin position="14"/>
        <end position="322"/>
    </location>
</feature>
<dbReference type="Proteomes" id="UP001524587">
    <property type="component" value="Unassembled WGS sequence"/>
</dbReference>
<keyword evidence="3" id="KW-1185">Reference proteome</keyword>
<dbReference type="PANTHER" id="PTHR34595">
    <property type="entry name" value="BLR5612 PROTEIN"/>
    <property type="match status" value="1"/>
</dbReference>
<dbReference type="InterPro" id="IPR051680">
    <property type="entry name" value="ATP-dep_Glu-Cys_Ligase-2"/>
</dbReference>
<gene>
    <name evidence="2" type="ORF">NFI95_10110</name>
</gene>
<protein>
    <submittedName>
        <fullName evidence="2">Alpha-E domain-containing protein</fullName>
    </submittedName>
</protein>
<dbReference type="EMBL" id="JAMSKV010000008">
    <property type="protein sequence ID" value="MCQ8278806.1"/>
    <property type="molecule type" value="Genomic_DNA"/>
</dbReference>
<accession>A0ABT1W9M6</accession>
<dbReference type="RefSeq" id="WP_422864410.1">
    <property type="nucleotide sequence ID" value="NZ_JAMSKV010000008.1"/>
</dbReference>
<proteinExistence type="predicted"/>
<dbReference type="Pfam" id="PF04168">
    <property type="entry name" value="Alpha-E"/>
    <property type="match status" value="1"/>
</dbReference>
<sequence length="382" mass="43182">MHPVHEPLRRGQALLSRYAESTVWLARYMERIENLARIIDVTDTFTRTGTGENDWRSVVQINADEERFFAGRSEADVASVAEFYILDRENPNSIASLIQVARENARTLRPLISTEMWTHLNMMHKWVRGLTRSDIRPSQLSTLCTRLKQECQTHYGITEGTFYRDQGWYFYVIGKYLERGNQTTRLVDIKYHTLLPRDAEVGSQVDMSQWSAVLRSAAAYHAYRRMMPRSLAPAAVAGFLLLNNAFPRSLVLTLRQVNWALSQLRTDYGLRRGGNALERMDELRASLADQTIEEIILRGLHEFLDWVQMQLHHIHDEIAEAFWAVIPAPAEPASGTAIAASASQIIGGGGMSQTLGGMTQVIGVTNQIDPNDSTEPPEPIQT</sequence>